<evidence type="ECO:0000256" key="2">
    <source>
        <dbReference type="SAM" id="Phobius"/>
    </source>
</evidence>
<comment type="caution">
    <text evidence="3">The sequence shown here is derived from an EMBL/GenBank/DDBJ whole genome shotgun (WGS) entry which is preliminary data.</text>
</comment>
<feature type="transmembrane region" description="Helical" evidence="2">
    <location>
        <begin position="33"/>
        <end position="51"/>
    </location>
</feature>
<evidence type="ECO:0000313" key="3">
    <source>
        <dbReference type="EMBL" id="MBO0609377.1"/>
    </source>
</evidence>
<name>A0ABS3IBE6_9MICO</name>
<keyword evidence="2" id="KW-0472">Membrane</keyword>
<feature type="transmembrane region" description="Helical" evidence="2">
    <location>
        <begin position="58"/>
        <end position="83"/>
    </location>
</feature>
<protein>
    <recommendedName>
        <fullName evidence="5">Holin-X, holin superfamily III</fullName>
    </recommendedName>
</protein>
<feature type="region of interest" description="Disordered" evidence="1">
    <location>
        <begin position="84"/>
        <end position="115"/>
    </location>
</feature>
<keyword evidence="4" id="KW-1185">Reference proteome</keyword>
<dbReference type="RefSeq" id="WP_207275340.1">
    <property type="nucleotide sequence ID" value="NZ_JAFMPK010000041.1"/>
</dbReference>
<evidence type="ECO:0000313" key="4">
    <source>
        <dbReference type="Proteomes" id="UP000664617"/>
    </source>
</evidence>
<dbReference type="EMBL" id="JAFMPK010000041">
    <property type="protein sequence ID" value="MBO0609377.1"/>
    <property type="molecule type" value="Genomic_DNA"/>
</dbReference>
<feature type="compositionally biased region" description="Polar residues" evidence="1">
    <location>
        <begin position="106"/>
        <end position="115"/>
    </location>
</feature>
<organism evidence="3 4">
    <name type="scientific">Myceligenerans salitolerans</name>
    <dbReference type="NCBI Taxonomy" id="1230528"/>
    <lineage>
        <taxon>Bacteria</taxon>
        <taxon>Bacillati</taxon>
        <taxon>Actinomycetota</taxon>
        <taxon>Actinomycetes</taxon>
        <taxon>Micrococcales</taxon>
        <taxon>Promicromonosporaceae</taxon>
        <taxon>Myceligenerans</taxon>
    </lineage>
</organism>
<accession>A0ABS3IBE6</accession>
<gene>
    <name evidence="3" type="ORF">J0911_10070</name>
</gene>
<reference evidence="3 4" key="1">
    <citation type="submission" date="2021-03" db="EMBL/GenBank/DDBJ databases">
        <authorList>
            <person name="Xin L."/>
        </authorList>
    </citation>
    <scope>NUCLEOTIDE SEQUENCE [LARGE SCALE GENOMIC DNA]</scope>
    <source>
        <strain evidence="3 4">XHU 5031</strain>
    </source>
</reference>
<keyword evidence="2" id="KW-0812">Transmembrane</keyword>
<proteinExistence type="predicted"/>
<dbReference type="Proteomes" id="UP000664617">
    <property type="component" value="Unassembled WGS sequence"/>
</dbReference>
<reference evidence="4" key="2">
    <citation type="submission" date="2023-07" db="EMBL/GenBank/DDBJ databases">
        <title>Myceligenerans salitolerans sp. nov., a halotolerant actinomycete isolated from a salt lake in Xinjiang, China.</title>
        <authorList>
            <person name="Guan T."/>
        </authorList>
    </citation>
    <scope>NUCLEOTIDE SEQUENCE [LARGE SCALE GENOMIC DNA]</scope>
    <source>
        <strain evidence="4">XHU 5031</strain>
    </source>
</reference>
<keyword evidence="2" id="KW-1133">Transmembrane helix</keyword>
<evidence type="ECO:0008006" key="5">
    <source>
        <dbReference type="Google" id="ProtNLM"/>
    </source>
</evidence>
<sequence length="115" mass="11668">MTTTTNRLDQSGTEAAELARDARALVAGVETGIRAAGVAFALAAAATLAAMKADLHGLATIAALLALTSFAAVLTGVLFRIALGDPPEAPDDDHDHAPTGHPGNPRSGSPTPRYR</sequence>
<evidence type="ECO:0000256" key="1">
    <source>
        <dbReference type="SAM" id="MobiDB-lite"/>
    </source>
</evidence>